<comment type="caution">
    <text evidence="5">The sequence shown here is derived from an EMBL/GenBank/DDBJ whole genome shotgun (WGS) entry which is preliminary data.</text>
</comment>
<sequence>MAEKLVALTFLLLFVSFQPVISEEAVEQGAINTEDNPNFNDLSPAFEPGSYVENIVENSLSTRGLTEKSIRAAQYHKHTEEPVADEESRDIPDEQAPTEAPEESKGSPGFFSQIYSELTHFYNDDDNDDGDSETPSDEEEAEEGELEDGEQEEENEKTINNGDDETTSGENSKNGESVDNKEEQKEEEQIDIANETPYGEEEAIDGKSADSGKDQKGEEKIDNADIEAPSKEEEALDGEPGKNINESKNEEKACNANVETLSREEALGSESEKNIKEVKNEQKNETAVGEAVDEENVKSESEFRSESDNSEDTMEKTVEKETDFEESKEKIKSESELEIDHTENVISKPSSEEAMEEDIDSKKENQQDLLNKQFVFDEDLSLESADVMSESAKPEIPVETKGLETDNTEESGKEQEHTQQEPEDGGPAFEKNDEKSEGMEIKNGWFKLSDEELEHLRVKRKEVNEEDNTDSRKAEELIEEQKRESLLEKERRIAEEQEKRKEDEEKIIKSESLKESADSPKEEEDQIREEFARKRRLESLKEQFKQVEANEKKEDERQIKKKVKESADSPKEEKDQKQEEFARKIRHVSLKEQHKQVEANEKKDDKRKMKEKAEESADSPKEEEDQRQEEFARKIRHVSLKEQHKQVEANEKKDDKRQMKKKVEKERQNSIKRENGIKVKDNGAKKEVPHYERVHRKQKPQKDEAEPSQENGNQRKKHDEEEEHRKQKGAFAKNVAEEAALKKKLEQLSEERKKYEKLAAEYSRSKQQRQAQQPRGKPLASQAPKPKSRTSATVSSGQGKSGVNTQDRRPQSTRQTQKIQRTQVPPTRATIRDGEIGASLSTDAAYVTTKSVTASTMGVSGTETGTTGHGKGTVAPGTSTGANSSLLPTASLVEAVEESTPVEPVQRSVTDDGVPGHTDTKVESHPTVETTGTTSKATNHESEHSSSVHLVQLEEQIPKNDVHCADGFCRAKPEVISLASRFQQVEKKSTVGLVEPPLKDNASQAKDAPSGFANFMKGFRNFHEVSLQFILQYWPSVKNATKNLLSRVGLDQAFEQLCKDLADVHPAVLLSTVVFGTLGILYFFWSITFGRMRNGAHGPNPRDVLKSHEARVRFLEEEVESLKAERLKMEMDRNDYHKEKLIAEEESRNLRANTEILTRAVEKLQKERQETQLQIKSTQENLKGLETVLKKKDDEIASHENAIANLNFKIGTLDDEIVKLNDHCDRMQMEKEAHKEHIGKLNEKIEHANIENQKLQTILAEMEEKKQVLQTGCDDQSLRLSDLQQQYEFKCNEIEVLKDCFKQIKLQDGEEEPDEEEMTERLQNLLKVHEVTEKNDKLQEKVEELEAEAEKLRRTNKMFEEDNVEKTERAELAESKASQALLIQREKEIELEALQKYFKSSEVELHRKITAEESTRISIENQLHSEQAKASSAVVDADKYRQLYLDIKKQIEEIDESKKEQLSNIEKKAHQNWLDYRAAVREVDGLKDENEILRRKLYDLEVRGSRPSSSASKVDGRDSPATMSPMPGVPSHGSPVPFGAPAMMGPLPPPSSMFPGQRRPHPADFLGMTPPRQPFPPPGPATKGHATPPPTTVASSAQSSQKPIDSVDSFGHDNTDGSSHPPLPPGPMAGFGPPPSIPPMMRMPRFPPPPMMHPSPNGPLPPPMFLPRPGGPMPPPPQGTRPQASSTPSRS</sequence>
<feature type="region of interest" description="Disordered" evidence="3">
    <location>
        <begin position="1502"/>
        <end position="1691"/>
    </location>
</feature>
<feature type="region of interest" description="Disordered" evidence="3">
    <location>
        <begin position="857"/>
        <end position="884"/>
    </location>
</feature>
<name>A0AAU9XE59_9CNID</name>
<dbReference type="InterPro" id="IPR051500">
    <property type="entry name" value="cTAGE_MIA/OTOR"/>
</dbReference>
<feature type="compositionally biased region" description="Pro residues" evidence="3">
    <location>
        <begin position="1571"/>
        <end position="1580"/>
    </location>
</feature>
<feature type="coiled-coil region" evidence="2">
    <location>
        <begin position="1328"/>
        <end position="1369"/>
    </location>
</feature>
<evidence type="ECO:0000256" key="1">
    <source>
        <dbReference type="ARBA" id="ARBA00023054"/>
    </source>
</evidence>
<protein>
    <submittedName>
        <fullName evidence="5">Uncharacterized protein</fullName>
    </submittedName>
</protein>
<feature type="compositionally biased region" description="Basic and acidic residues" evidence="3">
    <location>
        <begin position="430"/>
        <end position="440"/>
    </location>
</feature>
<feature type="chain" id="PRO_5043538407" evidence="4">
    <location>
        <begin position="23"/>
        <end position="1691"/>
    </location>
</feature>
<dbReference type="EMBL" id="CALNXJ010000040">
    <property type="protein sequence ID" value="CAH3145035.1"/>
    <property type="molecule type" value="Genomic_DNA"/>
</dbReference>
<accession>A0AAU9XE59</accession>
<keyword evidence="6" id="KW-1185">Reference proteome</keyword>
<evidence type="ECO:0000256" key="2">
    <source>
        <dbReference type="SAM" id="Coils"/>
    </source>
</evidence>
<feature type="compositionally biased region" description="Polar residues" evidence="3">
    <location>
        <begin position="1680"/>
        <end position="1691"/>
    </location>
</feature>
<feature type="compositionally biased region" description="Basic and acidic residues" evidence="3">
    <location>
        <begin position="204"/>
        <end position="233"/>
    </location>
</feature>
<feature type="compositionally biased region" description="Basic and acidic residues" evidence="3">
    <location>
        <begin position="261"/>
        <end position="284"/>
    </location>
</feature>
<keyword evidence="1 2" id="KW-0175">Coiled coil</keyword>
<dbReference type="GO" id="GO:0005789">
    <property type="term" value="C:endoplasmic reticulum membrane"/>
    <property type="evidence" value="ECO:0007669"/>
    <property type="project" value="TreeGrafter"/>
</dbReference>
<evidence type="ECO:0000313" key="6">
    <source>
        <dbReference type="Proteomes" id="UP001159428"/>
    </source>
</evidence>
<dbReference type="GO" id="GO:0035459">
    <property type="term" value="P:vesicle cargo loading"/>
    <property type="evidence" value="ECO:0007669"/>
    <property type="project" value="TreeGrafter"/>
</dbReference>
<reference evidence="5 6" key="1">
    <citation type="submission" date="2022-05" db="EMBL/GenBank/DDBJ databases">
        <authorList>
            <consortium name="Genoscope - CEA"/>
            <person name="William W."/>
        </authorList>
    </citation>
    <scope>NUCLEOTIDE SEQUENCE [LARGE SCALE GENOMIC DNA]</scope>
</reference>
<feature type="region of interest" description="Disordered" evidence="3">
    <location>
        <begin position="385"/>
        <end position="528"/>
    </location>
</feature>
<evidence type="ECO:0000256" key="3">
    <source>
        <dbReference type="SAM" id="MobiDB-lite"/>
    </source>
</evidence>
<evidence type="ECO:0000256" key="4">
    <source>
        <dbReference type="SAM" id="SignalP"/>
    </source>
</evidence>
<feature type="compositionally biased region" description="Polar residues" evidence="3">
    <location>
        <begin position="789"/>
        <end position="805"/>
    </location>
</feature>
<feature type="compositionally biased region" description="Pro residues" evidence="3">
    <location>
        <begin position="1621"/>
        <end position="1638"/>
    </location>
</feature>
<dbReference type="GO" id="GO:0070971">
    <property type="term" value="C:endoplasmic reticulum exit site"/>
    <property type="evidence" value="ECO:0007669"/>
    <property type="project" value="TreeGrafter"/>
</dbReference>
<feature type="compositionally biased region" description="Polar residues" evidence="3">
    <location>
        <begin position="812"/>
        <end position="825"/>
    </location>
</feature>
<dbReference type="GO" id="GO:0006888">
    <property type="term" value="P:endoplasmic reticulum to Golgi vesicle-mediated transport"/>
    <property type="evidence" value="ECO:0007669"/>
    <property type="project" value="TreeGrafter"/>
</dbReference>
<feature type="region of interest" description="Disordered" evidence="3">
    <location>
        <begin position="76"/>
        <end position="366"/>
    </location>
</feature>
<feature type="compositionally biased region" description="Low complexity" evidence="3">
    <location>
        <begin position="857"/>
        <end position="866"/>
    </location>
</feature>
<feature type="signal peptide" evidence="4">
    <location>
        <begin position="1"/>
        <end position="22"/>
    </location>
</feature>
<proteinExistence type="predicted"/>
<dbReference type="GO" id="GO:0009306">
    <property type="term" value="P:protein secretion"/>
    <property type="evidence" value="ECO:0007669"/>
    <property type="project" value="TreeGrafter"/>
</dbReference>
<feature type="compositionally biased region" description="Polar residues" evidence="3">
    <location>
        <begin position="1592"/>
        <end position="1603"/>
    </location>
</feature>
<feature type="coiled-coil region" evidence="2">
    <location>
        <begin position="1105"/>
        <end position="1272"/>
    </location>
</feature>
<feature type="region of interest" description="Disordered" evidence="3">
    <location>
        <begin position="758"/>
        <end position="836"/>
    </location>
</feature>
<feature type="compositionally biased region" description="Basic and acidic residues" evidence="3">
    <location>
        <begin position="392"/>
        <end position="420"/>
    </location>
</feature>
<keyword evidence="4" id="KW-0732">Signal</keyword>
<feature type="compositionally biased region" description="Basic and acidic residues" evidence="3">
    <location>
        <begin position="469"/>
        <end position="520"/>
    </location>
</feature>
<feature type="compositionally biased region" description="Basic and acidic residues" evidence="3">
    <location>
        <begin position="544"/>
        <end position="620"/>
    </location>
</feature>
<feature type="region of interest" description="Disordered" evidence="3">
    <location>
        <begin position="544"/>
        <end position="735"/>
    </location>
</feature>
<feature type="compositionally biased region" description="Basic and acidic residues" evidence="3">
    <location>
        <begin position="295"/>
        <end position="343"/>
    </location>
</feature>
<dbReference type="PANTHER" id="PTHR23158">
    <property type="entry name" value="MELANOMA INHIBITORY ACTIVITY-RELATED"/>
    <property type="match status" value="1"/>
</dbReference>
<feature type="region of interest" description="Disordered" evidence="3">
    <location>
        <begin position="898"/>
        <end position="948"/>
    </location>
</feature>
<feature type="compositionally biased region" description="Basic and acidic residues" evidence="3">
    <location>
        <begin position="628"/>
        <end position="692"/>
    </location>
</feature>
<evidence type="ECO:0000313" key="5">
    <source>
        <dbReference type="EMBL" id="CAH3145035.1"/>
    </source>
</evidence>
<feature type="compositionally biased region" description="Polar residues" evidence="3">
    <location>
        <begin position="927"/>
        <end position="937"/>
    </location>
</feature>
<dbReference type="Proteomes" id="UP001159428">
    <property type="component" value="Unassembled WGS sequence"/>
</dbReference>
<feature type="compositionally biased region" description="Pro residues" evidence="3">
    <location>
        <begin position="1645"/>
        <end position="1679"/>
    </location>
</feature>
<organism evidence="5 6">
    <name type="scientific">Pocillopora meandrina</name>
    <dbReference type="NCBI Taxonomy" id="46732"/>
    <lineage>
        <taxon>Eukaryota</taxon>
        <taxon>Metazoa</taxon>
        <taxon>Cnidaria</taxon>
        <taxon>Anthozoa</taxon>
        <taxon>Hexacorallia</taxon>
        <taxon>Scleractinia</taxon>
        <taxon>Astrocoeniina</taxon>
        <taxon>Pocilloporidae</taxon>
        <taxon>Pocillopora</taxon>
    </lineage>
</organism>
<feature type="compositionally biased region" description="Acidic residues" evidence="3">
    <location>
        <begin position="124"/>
        <end position="155"/>
    </location>
</feature>
<gene>
    <name evidence="5" type="ORF">PMEA_00022330</name>
</gene>
<dbReference type="PANTHER" id="PTHR23158:SF33">
    <property type="entry name" value="TRANSPORT AND GOLGI ORGANIZATION PROTEIN 1"/>
    <property type="match status" value="1"/>
</dbReference>